<proteinExistence type="predicted"/>
<protein>
    <submittedName>
        <fullName evidence="1">Uncharacterized protein</fullName>
    </submittedName>
</protein>
<dbReference type="Pfam" id="PF14223">
    <property type="entry name" value="Retrotran_gag_2"/>
    <property type="match status" value="1"/>
</dbReference>
<evidence type="ECO:0000313" key="1">
    <source>
        <dbReference type="EMBL" id="GAA0149967.1"/>
    </source>
</evidence>
<dbReference type="EMBL" id="BAABME010017413">
    <property type="protein sequence ID" value="GAA0149967.1"/>
    <property type="molecule type" value="Genomic_DNA"/>
</dbReference>
<dbReference type="AlphaFoldDB" id="A0AAV3PIW4"/>
<evidence type="ECO:0000313" key="2">
    <source>
        <dbReference type="Proteomes" id="UP001454036"/>
    </source>
</evidence>
<gene>
    <name evidence="1" type="ORF">LIER_37034</name>
</gene>
<name>A0AAV3PIW4_LITER</name>
<comment type="caution">
    <text evidence="1">The sequence shown here is derived from an EMBL/GenBank/DDBJ whole genome shotgun (WGS) entry which is preliminary data.</text>
</comment>
<sequence length="172" mass="19939">MRGKSLKVYKFIGRNIFGLWKIKVRALLKREGIWAPLTKNKPISAPKNWYSLEEKAHSTLLLSLEDEIIMDVYEKETAAGLWPKLESLHITKSLRKSVCNQKLNQLVVVEATSVWAAYVGRYILKRTQTNYNVIIFEYIYVDDEHVALILLVSLPASYEKFKESMTNGKCWN</sequence>
<keyword evidence="2" id="KW-1185">Reference proteome</keyword>
<organism evidence="1 2">
    <name type="scientific">Lithospermum erythrorhizon</name>
    <name type="common">Purple gromwell</name>
    <name type="synonym">Lithospermum officinale var. erythrorhizon</name>
    <dbReference type="NCBI Taxonomy" id="34254"/>
    <lineage>
        <taxon>Eukaryota</taxon>
        <taxon>Viridiplantae</taxon>
        <taxon>Streptophyta</taxon>
        <taxon>Embryophyta</taxon>
        <taxon>Tracheophyta</taxon>
        <taxon>Spermatophyta</taxon>
        <taxon>Magnoliopsida</taxon>
        <taxon>eudicotyledons</taxon>
        <taxon>Gunneridae</taxon>
        <taxon>Pentapetalae</taxon>
        <taxon>asterids</taxon>
        <taxon>lamiids</taxon>
        <taxon>Boraginales</taxon>
        <taxon>Boraginaceae</taxon>
        <taxon>Boraginoideae</taxon>
        <taxon>Lithospermeae</taxon>
        <taxon>Lithospermum</taxon>
    </lineage>
</organism>
<accession>A0AAV3PIW4</accession>
<reference evidence="1 2" key="1">
    <citation type="submission" date="2024-01" db="EMBL/GenBank/DDBJ databases">
        <title>The complete chloroplast genome sequence of Lithospermum erythrorhizon: insights into the phylogenetic relationship among Boraginaceae species and the maternal lineages of purple gromwells.</title>
        <authorList>
            <person name="Okada T."/>
            <person name="Watanabe K."/>
        </authorList>
    </citation>
    <scope>NUCLEOTIDE SEQUENCE [LARGE SCALE GENOMIC DNA]</scope>
</reference>
<dbReference type="Proteomes" id="UP001454036">
    <property type="component" value="Unassembled WGS sequence"/>
</dbReference>